<gene>
    <name evidence="1" type="ORF">BU16DRAFT_195823</name>
</gene>
<protein>
    <submittedName>
        <fullName evidence="1">Uncharacterized protein</fullName>
    </submittedName>
</protein>
<organism evidence="1 2">
    <name type="scientific">Lophium mytilinum</name>
    <dbReference type="NCBI Taxonomy" id="390894"/>
    <lineage>
        <taxon>Eukaryota</taxon>
        <taxon>Fungi</taxon>
        <taxon>Dikarya</taxon>
        <taxon>Ascomycota</taxon>
        <taxon>Pezizomycotina</taxon>
        <taxon>Dothideomycetes</taxon>
        <taxon>Pleosporomycetidae</taxon>
        <taxon>Mytilinidiales</taxon>
        <taxon>Mytilinidiaceae</taxon>
        <taxon>Lophium</taxon>
    </lineage>
</organism>
<sequence length="170" mass="18676">MLAASTCTSTSHNRQRKAPLYSSCIAHLYPPIASGHVTARLKKNLFSSASCTYWIQSRAPHAAAAPNPQGTAFTSPLIRHALQLPGLHGGGLAAACEIQRCSQPRCWVLFPVRRRGTRFQGWGRRQCGRGGEDGALVVESRLQLYGRQGTVFAPDSHFLILIRVYFECLI</sequence>
<evidence type="ECO:0000313" key="2">
    <source>
        <dbReference type="Proteomes" id="UP000799750"/>
    </source>
</evidence>
<proteinExistence type="predicted"/>
<evidence type="ECO:0000313" key="1">
    <source>
        <dbReference type="EMBL" id="KAF2501312.1"/>
    </source>
</evidence>
<dbReference type="Proteomes" id="UP000799750">
    <property type="component" value="Unassembled WGS sequence"/>
</dbReference>
<reference evidence="1" key="1">
    <citation type="journal article" date="2020" name="Stud. Mycol.">
        <title>101 Dothideomycetes genomes: a test case for predicting lifestyles and emergence of pathogens.</title>
        <authorList>
            <person name="Haridas S."/>
            <person name="Albert R."/>
            <person name="Binder M."/>
            <person name="Bloem J."/>
            <person name="Labutti K."/>
            <person name="Salamov A."/>
            <person name="Andreopoulos B."/>
            <person name="Baker S."/>
            <person name="Barry K."/>
            <person name="Bills G."/>
            <person name="Bluhm B."/>
            <person name="Cannon C."/>
            <person name="Castanera R."/>
            <person name="Culley D."/>
            <person name="Daum C."/>
            <person name="Ezra D."/>
            <person name="Gonzalez J."/>
            <person name="Henrissat B."/>
            <person name="Kuo A."/>
            <person name="Liang C."/>
            <person name="Lipzen A."/>
            <person name="Lutzoni F."/>
            <person name="Magnuson J."/>
            <person name="Mondo S."/>
            <person name="Nolan M."/>
            <person name="Ohm R."/>
            <person name="Pangilinan J."/>
            <person name="Park H.-J."/>
            <person name="Ramirez L."/>
            <person name="Alfaro M."/>
            <person name="Sun H."/>
            <person name="Tritt A."/>
            <person name="Yoshinaga Y."/>
            <person name="Zwiers L.-H."/>
            <person name="Turgeon B."/>
            <person name="Goodwin S."/>
            <person name="Spatafora J."/>
            <person name="Crous P."/>
            <person name="Grigoriev I."/>
        </authorList>
    </citation>
    <scope>NUCLEOTIDE SEQUENCE</scope>
    <source>
        <strain evidence="1">CBS 269.34</strain>
    </source>
</reference>
<name>A0A6A6RA97_9PEZI</name>
<keyword evidence="2" id="KW-1185">Reference proteome</keyword>
<dbReference type="AlphaFoldDB" id="A0A6A6RA97"/>
<dbReference type="EMBL" id="MU004182">
    <property type="protein sequence ID" value="KAF2501312.1"/>
    <property type="molecule type" value="Genomic_DNA"/>
</dbReference>
<accession>A0A6A6RA97</accession>